<feature type="compositionally biased region" description="Basic and acidic residues" evidence="1">
    <location>
        <begin position="408"/>
        <end position="441"/>
    </location>
</feature>
<evidence type="ECO:0000313" key="3">
    <source>
        <dbReference type="Proteomes" id="UP000053392"/>
    </source>
</evidence>
<feature type="region of interest" description="Disordered" evidence="1">
    <location>
        <begin position="285"/>
        <end position="314"/>
    </location>
</feature>
<dbReference type="OrthoDB" id="2526154at2759"/>
<evidence type="ECO:0000256" key="1">
    <source>
        <dbReference type="SAM" id="MobiDB-lite"/>
    </source>
</evidence>
<feature type="compositionally biased region" description="Low complexity" evidence="1">
    <location>
        <begin position="663"/>
        <end position="674"/>
    </location>
</feature>
<dbReference type="EMBL" id="KN847906">
    <property type="protein sequence ID" value="KIR39544.1"/>
    <property type="molecule type" value="Genomic_DNA"/>
</dbReference>
<feature type="compositionally biased region" description="Polar residues" evidence="1">
    <location>
        <begin position="142"/>
        <end position="151"/>
    </location>
</feature>
<feature type="region of interest" description="Disordered" evidence="1">
    <location>
        <begin position="403"/>
        <end position="441"/>
    </location>
</feature>
<feature type="compositionally biased region" description="Basic and acidic residues" evidence="1">
    <location>
        <begin position="710"/>
        <end position="719"/>
    </location>
</feature>
<feature type="compositionally biased region" description="Basic and acidic residues" evidence="1">
    <location>
        <begin position="630"/>
        <end position="643"/>
    </location>
</feature>
<feature type="compositionally biased region" description="Polar residues" evidence="1">
    <location>
        <begin position="684"/>
        <end position="697"/>
    </location>
</feature>
<feature type="compositionally biased region" description="Polar residues" evidence="1">
    <location>
        <begin position="285"/>
        <end position="295"/>
    </location>
</feature>
<feature type="compositionally biased region" description="Acidic residues" evidence="1">
    <location>
        <begin position="616"/>
        <end position="629"/>
    </location>
</feature>
<feature type="region of interest" description="Disordered" evidence="1">
    <location>
        <begin position="80"/>
        <end position="104"/>
    </location>
</feature>
<feature type="compositionally biased region" description="Low complexity" evidence="1">
    <location>
        <begin position="9"/>
        <end position="28"/>
    </location>
</feature>
<feature type="region of interest" description="Disordered" evidence="1">
    <location>
        <begin position="132"/>
        <end position="160"/>
    </location>
</feature>
<feature type="compositionally biased region" description="Low complexity" evidence="1">
    <location>
        <begin position="889"/>
        <end position="901"/>
    </location>
</feature>
<accession>A0A0D0UZB0</accession>
<feature type="region of interest" description="Disordered" evidence="1">
    <location>
        <begin position="863"/>
        <end position="998"/>
    </location>
</feature>
<dbReference type="HOGENOM" id="CLU_295110_0_0_1"/>
<feature type="compositionally biased region" description="Polar residues" evidence="1">
    <location>
        <begin position="935"/>
        <end position="944"/>
    </location>
</feature>
<feature type="region of interest" description="Disordered" evidence="1">
    <location>
        <begin position="605"/>
        <end position="786"/>
    </location>
</feature>
<feature type="region of interest" description="Disordered" evidence="1">
    <location>
        <begin position="800"/>
        <end position="849"/>
    </location>
</feature>
<proteinExistence type="predicted"/>
<reference evidence="2 3" key="1">
    <citation type="submission" date="2015-01" db="EMBL/GenBank/DDBJ databases">
        <title>The Genome Sequence of Cryptococcus gattii Ram5.</title>
        <authorList>
            <consortium name="The Broad Institute Genomics Platform"/>
            <person name="Cuomo C."/>
            <person name="Litvintseva A."/>
            <person name="Chen Y."/>
            <person name="Heitman J."/>
            <person name="Sun S."/>
            <person name="Springer D."/>
            <person name="Dromer F."/>
            <person name="Young S."/>
            <person name="Zeng Q."/>
            <person name="Gargeya S."/>
            <person name="Abouelleil A."/>
            <person name="Alvarado L."/>
            <person name="Chapman S.B."/>
            <person name="Gainer-Dewar J."/>
            <person name="Goldberg J."/>
            <person name="Griggs A."/>
            <person name="Gujja S."/>
            <person name="Hansen M."/>
            <person name="Howarth C."/>
            <person name="Imamovic A."/>
            <person name="Larimer J."/>
            <person name="Murphy C."/>
            <person name="Naylor J."/>
            <person name="Pearson M."/>
            <person name="Priest M."/>
            <person name="Roberts A."/>
            <person name="Saif S."/>
            <person name="Shea T."/>
            <person name="Sykes S."/>
            <person name="Wortman J."/>
            <person name="Nusbaum C."/>
            <person name="Birren B."/>
        </authorList>
    </citation>
    <scope>NUCLEOTIDE SEQUENCE [LARGE SCALE GENOMIC DNA]</scope>
    <source>
        <strain evidence="2 3">Ram5</strain>
    </source>
</reference>
<keyword evidence="3" id="KW-1185">Reference proteome</keyword>
<feature type="compositionally biased region" description="Polar residues" evidence="1">
    <location>
        <begin position="908"/>
        <end position="922"/>
    </location>
</feature>
<dbReference type="Proteomes" id="UP000053392">
    <property type="component" value="Unassembled WGS sequence"/>
</dbReference>
<protein>
    <submittedName>
        <fullName evidence="2">Uncharacterized protein</fullName>
    </submittedName>
</protein>
<feature type="compositionally biased region" description="Low complexity" evidence="1">
    <location>
        <begin position="951"/>
        <end position="965"/>
    </location>
</feature>
<gene>
    <name evidence="2" type="ORF">I313_04568</name>
</gene>
<sequence>MFPQPKPILSTFSSPESSNLPSSGSHHSVYSLQSHFTETGEGTEVSDGASPPAVYLSKEMKKGYSSVGGKIAPEIFINDDEDEAGTGTPHDESRAKPSYPPPKKPLTPYQLARIAGTFGIVVPSLPLPSPTPISPAPREVSLSPSASQTDRPSPIRSPYPAQRHSPFLLTVVPPLMLLPTATVALTPLEVRQRERKWRRGTLMPLQPTLGGMLLCIAREYGLPSTNGIHVYLVLNSFSSLPGSPNPPASSDRKEESDDEPDGPRVSNQTWSTLFSTYLVQSSVTGNISRSPTPLQTPVKDGEKDVPFLTSPPGKRRNFAKGALRRRRHSLSLSTLASVSRGTGHSIDCAATNIPLASTPAMPFTPSTISISSFTDPIVGAIEFDIDLEEATWYESWKKRGGGRRWRRTLREEETPESGKKELDLVKKREATESEEGQRPRFLKELEAARVPSPAPPSEPVLEQISIEEDESQSTSTAQESDSVLDHDAEISNVVKLLDAQGVKREDLLQSPIQLGWSNERGPDIGPSPAVRRVQEALDKRWSGLVMSEQLDDLEKIMRQLSPREIHLTSPRYMTPRTAQRIANYTNADPLKAPNARELGRSPLAPVAELQSPSMDVDSDSGSDYGDEETHESYETRESMASRDEEMEDERSTPQNRQDVLPTSPHHSSASPSASNMYPFFYRSNFPSPRTSQSLSSETLKRMQETNESSKPAESREWVPRRPARPPSPQLEQHGTLSHALPDEYVDILKSPRSYPVGPISPSTRSFMSPGQEDGRKRRSGVGAFKGLRNQMSVVNLKWRSESREGQMISPPAPSSAGLTSPAEFGILSEDADHLSPENESRSSSLPLPPKVASKFASRILHPTFAFRRNEDSSSSKPGHGRRHPSHDGPIQISEISSPIPSTFRHTRSGSLASSTLPENATLPSHPVHAVHSRQDSLSHGTPRQPSYFPLQPQTPTTPASPASPRSVRRKPVPSMSNNGNGTKDGTLNVNMGDPGEGIKSSLSLGSVASFALENPPKGKRGLGLAM</sequence>
<feature type="compositionally biased region" description="Basic and acidic residues" evidence="1">
    <location>
        <begin position="830"/>
        <end position="840"/>
    </location>
</feature>
<name>A0A0D0UZB0_9TREE</name>
<dbReference type="AlphaFoldDB" id="A0A0D0UZB0"/>
<feature type="region of interest" description="Disordered" evidence="1">
    <location>
        <begin position="1"/>
        <end position="51"/>
    </location>
</feature>
<feature type="region of interest" description="Disordered" evidence="1">
    <location>
        <begin position="240"/>
        <end position="268"/>
    </location>
</feature>
<feature type="compositionally biased region" description="Polar residues" evidence="1">
    <location>
        <begin position="975"/>
        <end position="989"/>
    </location>
</feature>
<organism evidence="2 3">
    <name type="scientific">Cryptococcus deuterogattii Ram5</name>
    <dbReference type="NCBI Taxonomy" id="1296110"/>
    <lineage>
        <taxon>Eukaryota</taxon>
        <taxon>Fungi</taxon>
        <taxon>Dikarya</taxon>
        <taxon>Basidiomycota</taxon>
        <taxon>Agaricomycotina</taxon>
        <taxon>Tremellomycetes</taxon>
        <taxon>Tremellales</taxon>
        <taxon>Cryptococcaceae</taxon>
        <taxon>Cryptococcus</taxon>
        <taxon>Cryptococcus gattii species complex</taxon>
    </lineage>
</organism>
<evidence type="ECO:0000313" key="2">
    <source>
        <dbReference type="EMBL" id="KIR39544.1"/>
    </source>
</evidence>